<evidence type="ECO:0000313" key="8">
    <source>
        <dbReference type="EMBL" id="CAF3592154.1"/>
    </source>
</evidence>
<feature type="compositionally biased region" description="Polar residues" evidence="4">
    <location>
        <begin position="210"/>
        <end position="224"/>
    </location>
</feature>
<evidence type="ECO:0000256" key="4">
    <source>
        <dbReference type="SAM" id="MobiDB-lite"/>
    </source>
</evidence>
<dbReference type="InterPro" id="IPR043202">
    <property type="entry name" value="Band-7_stomatin-like"/>
</dbReference>
<dbReference type="Proteomes" id="UP000677228">
    <property type="component" value="Unassembled WGS sequence"/>
</dbReference>
<dbReference type="EMBL" id="CAJNOK010004026">
    <property type="protein sequence ID" value="CAF0923474.1"/>
    <property type="molecule type" value="Genomic_DNA"/>
</dbReference>
<dbReference type="Proteomes" id="UP000681722">
    <property type="component" value="Unassembled WGS sequence"/>
</dbReference>
<feature type="region of interest" description="Disordered" evidence="4">
    <location>
        <begin position="277"/>
        <end position="304"/>
    </location>
</feature>
<dbReference type="FunFam" id="3.30.479.30:FF:000002">
    <property type="entry name" value="band 7 protein AGAP004871"/>
    <property type="match status" value="1"/>
</dbReference>
<organism evidence="6 10">
    <name type="scientific">Didymodactylos carnosus</name>
    <dbReference type="NCBI Taxonomy" id="1234261"/>
    <lineage>
        <taxon>Eukaryota</taxon>
        <taxon>Metazoa</taxon>
        <taxon>Spiralia</taxon>
        <taxon>Gnathifera</taxon>
        <taxon>Rotifera</taxon>
        <taxon>Eurotatoria</taxon>
        <taxon>Bdelloidea</taxon>
        <taxon>Philodinida</taxon>
        <taxon>Philodinidae</taxon>
        <taxon>Didymodactylos</taxon>
    </lineage>
</organism>
<feature type="non-terminal residue" evidence="6">
    <location>
        <position position="304"/>
    </location>
</feature>
<feature type="region of interest" description="Disordered" evidence="4">
    <location>
        <begin position="210"/>
        <end position="233"/>
    </location>
</feature>
<dbReference type="SUPFAM" id="SSF117892">
    <property type="entry name" value="Band 7/SPFH domain"/>
    <property type="match status" value="1"/>
</dbReference>
<dbReference type="InterPro" id="IPR001107">
    <property type="entry name" value="Band_7"/>
</dbReference>
<dbReference type="SMART" id="SM00244">
    <property type="entry name" value="PHB"/>
    <property type="match status" value="1"/>
</dbReference>
<accession>A0A813T560</accession>
<evidence type="ECO:0000313" key="6">
    <source>
        <dbReference type="EMBL" id="CAF0806697.1"/>
    </source>
</evidence>
<dbReference type="InterPro" id="IPR001972">
    <property type="entry name" value="Stomatin_HflK_fam"/>
</dbReference>
<dbReference type="PANTHER" id="PTHR10264">
    <property type="entry name" value="BAND 7 PROTEIN-RELATED"/>
    <property type="match status" value="1"/>
</dbReference>
<dbReference type="EMBL" id="CAJOBC010000487">
    <property type="protein sequence ID" value="CAF3592154.1"/>
    <property type="molecule type" value="Genomic_DNA"/>
</dbReference>
<comment type="similarity">
    <text evidence="2">Belongs to the band 7/mec-2 family.</text>
</comment>
<dbReference type="GO" id="GO:0005886">
    <property type="term" value="C:plasma membrane"/>
    <property type="evidence" value="ECO:0007669"/>
    <property type="project" value="InterPro"/>
</dbReference>
<dbReference type="Gene3D" id="3.30.479.30">
    <property type="entry name" value="Band 7 domain"/>
    <property type="match status" value="1"/>
</dbReference>
<evidence type="ECO:0000256" key="1">
    <source>
        <dbReference type="ARBA" id="ARBA00004370"/>
    </source>
</evidence>
<evidence type="ECO:0000259" key="5">
    <source>
        <dbReference type="SMART" id="SM00244"/>
    </source>
</evidence>
<evidence type="ECO:0000313" key="7">
    <source>
        <dbReference type="EMBL" id="CAF0923474.1"/>
    </source>
</evidence>
<comment type="subcellular location">
    <subcellularLocation>
        <location evidence="1">Membrane</location>
    </subcellularLocation>
</comment>
<dbReference type="AlphaFoldDB" id="A0A813T560"/>
<keyword evidence="3" id="KW-0472">Membrane</keyword>
<dbReference type="Gene3D" id="6.10.250.2090">
    <property type="match status" value="1"/>
</dbReference>
<comment type="caution">
    <text evidence="6">The sequence shown here is derived from an EMBL/GenBank/DDBJ whole genome shotgun (WGS) entry which is preliminary data.</text>
</comment>
<dbReference type="Proteomes" id="UP000663829">
    <property type="component" value="Unassembled WGS sequence"/>
</dbReference>
<dbReference type="PANTHER" id="PTHR10264:SF127">
    <property type="entry name" value="PODOCIN"/>
    <property type="match status" value="1"/>
</dbReference>
<dbReference type="PRINTS" id="PR00721">
    <property type="entry name" value="STOMATIN"/>
</dbReference>
<sequence length="304" mass="33623">STRGPGIFFILPCVDTFSTVDIRTVSFDVPPQEILTRDSVTVAVDAVVYYRVFNPTISVANVENAQESTRLLAQTSLRNVLGTRLLSELLSDRGAVSNHMRECLDETTDHWGIKVEIKDVRLPTILQRIMAAEAEAAREARAKIIVSEGEYKASKALKQAADILGQSPYAIQLRYLQTLSNIAAEQNSTIIFPLPMEFLQILRPSTTAVSLSRPHTNTPTLATSTDKDKDSSELFDPINSSLLRTDLPLVKPADTITTIAPVDSNSLTITSTLNEKLDSRRQRRQKHRLNALQAKTQYSTSTAI</sequence>
<evidence type="ECO:0000256" key="3">
    <source>
        <dbReference type="ARBA" id="ARBA00023136"/>
    </source>
</evidence>
<dbReference type="Pfam" id="PF01145">
    <property type="entry name" value="Band_7"/>
    <property type="match status" value="1"/>
</dbReference>
<protein>
    <recommendedName>
        <fullName evidence="5">Band 7 domain-containing protein</fullName>
    </recommendedName>
</protein>
<keyword evidence="10" id="KW-1185">Reference proteome</keyword>
<dbReference type="OrthoDB" id="2105077at2759"/>
<dbReference type="EMBL" id="CAJOBA010004028">
    <property type="protein sequence ID" value="CAF3700634.1"/>
    <property type="molecule type" value="Genomic_DNA"/>
</dbReference>
<proteinExistence type="inferred from homology"/>
<name>A0A813T560_9BILA</name>
<dbReference type="EMBL" id="CAJNOQ010000487">
    <property type="protein sequence ID" value="CAF0806697.1"/>
    <property type="molecule type" value="Genomic_DNA"/>
</dbReference>
<gene>
    <name evidence="6" type="ORF">GPM918_LOCUS3811</name>
    <name evidence="7" type="ORF">OVA965_LOCUS10749</name>
    <name evidence="8" type="ORF">SRO942_LOCUS3811</name>
    <name evidence="9" type="ORF">TMI583_LOCUS10745</name>
</gene>
<feature type="domain" description="Band 7" evidence="5">
    <location>
        <begin position="1"/>
        <end position="134"/>
    </location>
</feature>
<evidence type="ECO:0000313" key="10">
    <source>
        <dbReference type="Proteomes" id="UP000663829"/>
    </source>
</evidence>
<reference evidence="6" key="1">
    <citation type="submission" date="2021-02" db="EMBL/GenBank/DDBJ databases">
        <authorList>
            <person name="Nowell W R."/>
        </authorList>
    </citation>
    <scope>NUCLEOTIDE SEQUENCE</scope>
</reference>
<dbReference type="InterPro" id="IPR036013">
    <property type="entry name" value="Band_7/SPFH_dom_sf"/>
</dbReference>
<dbReference type="Proteomes" id="UP000682733">
    <property type="component" value="Unassembled WGS sequence"/>
</dbReference>
<evidence type="ECO:0000256" key="2">
    <source>
        <dbReference type="ARBA" id="ARBA00008164"/>
    </source>
</evidence>
<evidence type="ECO:0000313" key="9">
    <source>
        <dbReference type="EMBL" id="CAF3700634.1"/>
    </source>
</evidence>
<feature type="compositionally biased region" description="Polar residues" evidence="4">
    <location>
        <begin position="293"/>
        <end position="304"/>
    </location>
</feature>